<dbReference type="Ensembl" id="ENSCHIT00010036994.1">
    <property type="protein sequence ID" value="ENSCHIP00010026217.1"/>
    <property type="gene ID" value="ENSCHIG00010018932.1"/>
</dbReference>
<keyword evidence="5" id="KW-0597">Phosphoprotein</keyword>
<evidence type="ECO:0000259" key="14">
    <source>
        <dbReference type="Pfam" id="PF11987"/>
    </source>
</evidence>
<evidence type="ECO:0000313" key="16">
    <source>
        <dbReference type="Ensembl" id="ENSCHIP00010026217.1"/>
    </source>
</evidence>
<dbReference type="InterPro" id="IPR053905">
    <property type="entry name" value="EF-G-like_DII"/>
</dbReference>
<reference evidence="16" key="2">
    <citation type="submission" date="2025-08" db="UniProtKB">
        <authorList>
            <consortium name="Ensembl"/>
        </authorList>
    </citation>
    <scope>IDENTIFICATION</scope>
</reference>
<dbReference type="PANTHER" id="PTHR43381">
    <property type="entry name" value="TRANSLATION INITIATION FACTOR IF-2-RELATED"/>
    <property type="match status" value="1"/>
</dbReference>
<evidence type="ECO:0000256" key="7">
    <source>
        <dbReference type="ARBA" id="ARBA00022917"/>
    </source>
</evidence>
<dbReference type="Pfam" id="PF00009">
    <property type="entry name" value="GTP_EFTU"/>
    <property type="match status" value="1"/>
</dbReference>
<dbReference type="PANTHER" id="PTHR43381:SF20">
    <property type="entry name" value="TRANSLATION INITIATION FACTOR IF-2, MITOCHONDRIAL"/>
    <property type="match status" value="1"/>
</dbReference>
<dbReference type="GO" id="GO:0070013">
    <property type="term" value="C:intracellular organelle lumen"/>
    <property type="evidence" value="ECO:0007669"/>
    <property type="project" value="UniProtKB-ARBA"/>
</dbReference>
<dbReference type="FunFam" id="2.40.30.10:FF:000007">
    <property type="entry name" value="Translation initiation factor IF-2"/>
    <property type="match status" value="1"/>
</dbReference>
<feature type="domain" description="Translation initiation factor IF- 2" evidence="14">
    <location>
        <begin position="434"/>
        <end position="543"/>
    </location>
</feature>
<comment type="subcellular location">
    <subcellularLocation>
        <location evidence="1">Mitochondrion</location>
    </subcellularLocation>
</comment>
<sequence length="664" mass="74471">MNRKILKLENLLRFHTICRQLHSLCQRRMLAQWRHVFSSAYAVQTAQLYTRPWLLVTKKEKRSQKSPLPSTKSKKEVEVWLGMTVEELARAMEKDIDCVYESLMNTAIDIDSLETHSRLDEIWIKEVIKKSGMKLKWSKLKQDKVRENKDAADPALLIPRSPVVTIMGHVDHGKTTLLDKLRKTQVAAMEHIGAFLVSLPSGEKITFLDTPGHAAFSAMRARGAQVTDIVILVVAADDGVMKQTVESIQHARDTLLCADPEKVKKELLAYDVVCEDYGGDVQAVHVSALTGENMMALAEATIALAEMLELKADPTGTVIESFTDKGRGPVTTAIIQRGTLRKGSILVAGKSWAKVLRLMFDENGRAVSEACPSMPVGIVGWRDLPSAGDEILEVESEPRAREVVDWRKYEQEQEKNKEDLKLIEEKSYIKYKERREQQPLKLKEKLERDSNVLPIIVKGDVDGSVEAILNIMDTYDASHECELELVHFGVGDISENDVKLAETFHGVIYGFNVNAGNVIQQLAAKKGVKIKLHKVIYHLIEDLQEELNSRLPCIVEEHPIGEASILATFSITEGKKKVPVAGCRVQKGQIEKQKKFKLIRNGHVIWKGSLLSLKHHKDDTSVVKTGMDCGLSLDEEMIEFKVGDAIVCYEEKEVPAKTSWDPGF</sequence>
<dbReference type="FunFam" id="3.40.50.10050:FF:000003">
    <property type="entry name" value="translation initiation factor IF-2, mitochondrial isoform X1"/>
    <property type="match status" value="1"/>
</dbReference>
<dbReference type="InterPro" id="IPR023115">
    <property type="entry name" value="TIF_IF2_dom3"/>
</dbReference>
<comment type="similarity">
    <text evidence="2">Belongs to the TRAFAC class translation factor GTPase superfamily. Classic translation factor GTPase family. IF-2 subfamily.</text>
</comment>
<dbReference type="NCBIfam" id="TIGR00231">
    <property type="entry name" value="small_GTP"/>
    <property type="match status" value="1"/>
</dbReference>
<dbReference type="CDD" id="cd03702">
    <property type="entry name" value="IF2_mtIF2_II"/>
    <property type="match status" value="1"/>
</dbReference>
<evidence type="ECO:0000256" key="9">
    <source>
        <dbReference type="ARBA" id="ARBA00023128"/>
    </source>
</evidence>
<evidence type="ECO:0000256" key="8">
    <source>
        <dbReference type="ARBA" id="ARBA00022946"/>
    </source>
</evidence>
<evidence type="ECO:0000256" key="6">
    <source>
        <dbReference type="ARBA" id="ARBA00022741"/>
    </source>
</evidence>
<dbReference type="PROSITE" id="PS01176">
    <property type="entry name" value="IF2"/>
    <property type="match status" value="1"/>
</dbReference>
<dbReference type="FunFam" id="2.40.30.10:FF:000072">
    <property type="entry name" value="translation initiation factor IF-2, mitochondrial isoform X1"/>
    <property type="match status" value="1"/>
</dbReference>
<evidence type="ECO:0000256" key="3">
    <source>
        <dbReference type="ARBA" id="ARBA00011245"/>
    </source>
</evidence>
<comment type="function">
    <text evidence="11">One of the essential components for the initiation of protein synthesis. Protects formylmethionyl-tRNA from spontaneous hydrolysis and promotes its binding to the 30S ribosomal subunits. Also involved in the hydrolysis of GTP during the formation of the 70S ribosomal complex.</text>
</comment>
<dbReference type="InterPro" id="IPR015760">
    <property type="entry name" value="TIF_IF2"/>
</dbReference>
<dbReference type="InterPro" id="IPR009000">
    <property type="entry name" value="Transl_B-barrel_sf"/>
</dbReference>
<dbReference type="GO" id="GO:0003743">
    <property type="term" value="F:translation initiation factor activity"/>
    <property type="evidence" value="ECO:0007669"/>
    <property type="project" value="UniProtKB-KW"/>
</dbReference>
<keyword evidence="9" id="KW-0496">Mitochondrion</keyword>
<dbReference type="InterPro" id="IPR000795">
    <property type="entry name" value="T_Tr_GTP-bd_dom"/>
</dbReference>
<dbReference type="SUPFAM" id="SSF52540">
    <property type="entry name" value="P-loop containing nucleoside triphosphate hydrolases"/>
    <property type="match status" value="1"/>
</dbReference>
<dbReference type="InterPro" id="IPR005225">
    <property type="entry name" value="Small_GTP-bd"/>
</dbReference>
<dbReference type="AlphaFoldDB" id="A0A8C2XVK8"/>
<feature type="domain" description="Tr-type G" evidence="13">
    <location>
        <begin position="202"/>
        <end position="302"/>
    </location>
</feature>
<dbReference type="FunFam" id="3.40.50.300:FF:000019">
    <property type="entry name" value="Translation initiation factor IF-2"/>
    <property type="match status" value="1"/>
</dbReference>
<dbReference type="InterPro" id="IPR036925">
    <property type="entry name" value="TIF_IF2_dom3_sf"/>
</dbReference>
<keyword evidence="8" id="KW-0809">Transit peptide</keyword>
<dbReference type="NCBIfam" id="TIGR00487">
    <property type="entry name" value="IF-2"/>
    <property type="match status" value="1"/>
</dbReference>
<accession>A0A8C2XVK8</accession>
<dbReference type="GO" id="GO:0005739">
    <property type="term" value="C:mitochondrion"/>
    <property type="evidence" value="ECO:0007669"/>
    <property type="project" value="UniProtKB-SubCell"/>
</dbReference>
<dbReference type="Pfam" id="PF22042">
    <property type="entry name" value="EF-G_D2"/>
    <property type="match status" value="1"/>
</dbReference>
<dbReference type="SUPFAM" id="SSF50447">
    <property type="entry name" value="Translation proteins"/>
    <property type="match status" value="2"/>
</dbReference>
<proteinExistence type="inferred from homology"/>
<keyword evidence="10" id="KW-0342">GTP-binding</keyword>
<dbReference type="CDD" id="cd01887">
    <property type="entry name" value="IF2_eIF5B"/>
    <property type="match status" value="1"/>
</dbReference>
<dbReference type="Gene3D" id="3.40.50.10050">
    <property type="entry name" value="Translation initiation factor IF- 2, domain 3"/>
    <property type="match status" value="1"/>
</dbReference>
<evidence type="ECO:0000256" key="5">
    <source>
        <dbReference type="ARBA" id="ARBA00022553"/>
    </source>
</evidence>
<dbReference type="Gene3D" id="3.40.50.300">
    <property type="entry name" value="P-loop containing nucleotide triphosphate hydrolases"/>
    <property type="match status" value="1"/>
</dbReference>
<comment type="subunit">
    <text evidence="3">Monomer.</text>
</comment>
<evidence type="ECO:0000256" key="2">
    <source>
        <dbReference type="ARBA" id="ARBA00007733"/>
    </source>
</evidence>
<name>A0A8C2XVK8_CAPHI</name>
<evidence type="ECO:0000256" key="4">
    <source>
        <dbReference type="ARBA" id="ARBA00022540"/>
    </source>
</evidence>
<evidence type="ECO:0000256" key="12">
    <source>
        <dbReference type="ARBA" id="ARBA00044200"/>
    </source>
</evidence>
<evidence type="ECO:0000256" key="10">
    <source>
        <dbReference type="ARBA" id="ARBA00023134"/>
    </source>
</evidence>
<feature type="domain" description="Elongation factor G-like" evidence="15">
    <location>
        <begin position="315"/>
        <end position="393"/>
    </location>
</feature>
<protein>
    <recommendedName>
        <fullName evidence="12">Translation initiation factor IF-2, mitochondrial</fullName>
    </recommendedName>
</protein>
<dbReference type="CDD" id="cd03692">
    <property type="entry name" value="mtIF2_IVc"/>
    <property type="match status" value="1"/>
</dbReference>
<dbReference type="SUPFAM" id="SSF52156">
    <property type="entry name" value="Initiation factor IF2/eIF5b, domain 3"/>
    <property type="match status" value="1"/>
</dbReference>
<dbReference type="Gene3D" id="2.40.30.10">
    <property type="entry name" value="Translation factors"/>
    <property type="match status" value="2"/>
</dbReference>
<dbReference type="GO" id="GO:0005525">
    <property type="term" value="F:GTP binding"/>
    <property type="evidence" value="ECO:0007669"/>
    <property type="project" value="UniProtKB-KW"/>
</dbReference>
<dbReference type="InterPro" id="IPR027417">
    <property type="entry name" value="P-loop_NTPase"/>
</dbReference>
<dbReference type="GO" id="GO:0003924">
    <property type="term" value="F:GTPase activity"/>
    <property type="evidence" value="ECO:0007669"/>
    <property type="project" value="InterPro"/>
</dbReference>
<keyword evidence="6" id="KW-0547">Nucleotide-binding</keyword>
<evidence type="ECO:0000259" key="15">
    <source>
        <dbReference type="Pfam" id="PF22042"/>
    </source>
</evidence>
<evidence type="ECO:0000259" key="13">
    <source>
        <dbReference type="Pfam" id="PF00009"/>
    </source>
</evidence>
<keyword evidence="4" id="KW-0396">Initiation factor</keyword>
<keyword evidence="7" id="KW-0648">Protein biosynthesis</keyword>
<dbReference type="InterPro" id="IPR000178">
    <property type="entry name" value="TF_IF2_bacterial-like"/>
</dbReference>
<dbReference type="Pfam" id="PF11987">
    <property type="entry name" value="IF-2"/>
    <property type="match status" value="1"/>
</dbReference>
<organism evidence="16">
    <name type="scientific">Capra hircus</name>
    <name type="common">Goat</name>
    <dbReference type="NCBI Taxonomy" id="9925"/>
    <lineage>
        <taxon>Eukaryota</taxon>
        <taxon>Metazoa</taxon>
        <taxon>Chordata</taxon>
        <taxon>Craniata</taxon>
        <taxon>Vertebrata</taxon>
        <taxon>Euteleostomi</taxon>
        <taxon>Mammalia</taxon>
        <taxon>Eutheria</taxon>
        <taxon>Laurasiatheria</taxon>
        <taxon>Artiodactyla</taxon>
        <taxon>Ruminantia</taxon>
        <taxon>Pecora</taxon>
        <taxon>Bovidae</taxon>
        <taxon>Caprinae</taxon>
        <taxon>Capra</taxon>
    </lineage>
</organism>
<reference evidence="16" key="1">
    <citation type="submission" date="2019-03" db="EMBL/GenBank/DDBJ databases">
        <title>Genome sequencing and reference-guided assembly of Black Bengal Goat (Capra hircus).</title>
        <authorList>
            <person name="Siddiki A.Z."/>
            <person name="Baten A."/>
            <person name="Billah M."/>
            <person name="Alam M.A.U."/>
            <person name="Shawrob K.S.M."/>
            <person name="Saha S."/>
            <person name="Chowdhury M."/>
            <person name="Rahman A.H."/>
            <person name="Stear M."/>
            <person name="Miah G."/>
            <person name="Das G.B."/>
            <person name="Hossain M.M."/>
            <person name="Kumkum M."/>
            <person name="Islam M.S."/>
            <person name="Mollah A.M."/>
            <person name="Ahsan A."/>
            <person name="Tusar F."/>
            <person name="Khan M.K.I."/>
        </authorList>
    </citation>
    <scope>NUCLEOTIDE SEQUENCE [LARGE SCALE GENOMIC DNA]</scope>
</reference>
<dbReference type="InterPro" id="IPR044145">
    <property type="entry name" value="IF2_II"/>
</dbReference>
<evidence type="ECO:0000256" key="1">
    <source>
        <dbReference type="ARBA" id="ARBA00004173"/>
    </source>
</evidence>
<evidence type="ECO:0000256" key="11">
    <source>
        <dbReference type="ARBA" id="ARBA00025162"/>
    </source>
</evidence>